<dbReference type="Pfam" id="PF00651">
    <property type="entry name" value="BTB"/>
    <property type="match status" value="1"/>
</dbReference>
<dbReference type="PROSITE" id="PS50097">
    <property type="entry name" value="BTB"/>
    <property type="match status" value="1"/>
</dbReference>
<evidence type="ECO:0000259" key="1">
    <source>
        <dbReference type="PROSITE" id="PS50097"/>
    </source>
</evidence>
<dbReference type="InterPro" id="IPR011333">
    <property type="entry name" value="SKP1/BTB/POZ_sf"/>
</dbReference>
<reference evidence="2" key="2">
    <citation type="submission" date="2020-06" db="EMBL/GenBank/DDBJ databases">
        <authorList>
            <person name="Sheffer M."/>
        </authorList>
    </citation>
    <scope>NUCLEOTIDE SEQUENCE</scope>
</reference>
<dbReference type="InterPro" id="IPR000210">
    <property type="entry name" value="BTB/POZ_dom"/>
</dbReference>
<dbReference type="SMART" id="SM00225">
    <property type="entry name" value="BTB"/>
    <property type="match status" value="1"/>
</dbReference>
<feature type="domain" description="BTB" evidence="1">
    <location>
        <begin position="318"/>
        <end position="385"/>
    </location>
</feature>
<keyword evidence="3" id="KW-1185">Reference proteome</keyword>
<dbReference type="SUPFAM" id="SSF54695">
    <property type="entry name" value="POZ domain"/>
    <property type="match status" value="1"/>
</dbReference>
<protein>
    <submittedName>
        <fullName evidence="2">TD and POZ domain-containing protein 1</fullName>
    </submittedName>
</protein>
<gene>
    <name evidence="2" type="ORF">HNY73_018932</name>
</gene>
<name>A0A8T0EFX5_ARGBR</name>
<dbReference type="Gene3D" id="3.30.710.10">
    <property type="entry name" value="Potassium Channel Kv1.1, Chain A"/>
    <property type="match status" value="1"/>
</dbReference>
<sequence length="481" mass="55768">MTENRECFTFIWKIKNFGFCDGRTDSPEFIAPIPFGKLQLSFFTNSKIYDDCVACYIDIKSKAPESLQCRLNCELSFLDCDESVLVEFVTVNVDALTAKREEFYLSKKDQFICNYTLTIRCRIWNSEESISCFGETRIETECKTYIGTIKEFDSINPTQKYPVCMDSSSNARSLFSFNLSVSASGKLDIEVSPTKSEITLRRIFNIFILDKCKDKVKCGLGKFLGEKPLRISLTISKDFLIKYREQYLPMNQLTILCEEIFAEGKTTKEIEYVFDSQDNQKVISEAKRTDISFEEYHSEDLTSLKDDLISMFRGSILCDTKIKTGNAIFPAHITVLSARSPVFKSMFTTDMKEKTNHCVDIDDLDDDTVSRMLLFMYSDSLDDLEYESAKNLYYAADKYNIVSLKHRCSNLLKQKIFIPNCCDILFLAEKHQDNDLKRVAHDYITKNDEEVFFSDEWKNFEKDHPQLAIEVFRSVYIQKKK</sequence>
<accession>A0A8T0EFX5</accession>
<proteinExistence type="predicted"/>
<dbReference type="Gene3D" id="2.60.210.10">
    <property type="entry name" value="Apoptosis, Tumor Necrosis Factor Receptor Associated Protein 2, Chain A"/>
    <property type="match status" value="1"/>
</dbReference>
<dbReference type="CDD" id="cd18186">
    <property type="entry name" value="BTB_POZ_ZBTB_KLHL-like"/>
    <property type="match status" value="1"/>
</dbReference>
<comment type="caution">
    <text evidence="2">The sequence shown here is derived from an EMBL/GenBank/DDBJ whole genome shotgun (WGS) entry which is preliminary data.</text>
</comment>
<dbReference type="SUPFAM" id="SSF49599">
    <property type="entry name" value="TRAF domain-like"/>
    <property type="match status" value="1"/>
</dbReference>
<dbReference type="Gene3D" id="1.25.40.420">
    <property type="match status" value="1"/>
</dbReference>
<dbReference type="EMBL" id="JABXBU010002228">
    <property type="protein sequence ID" value="KAF8771523.1"/>
    <property type="molecule type" value="Genomic_DNA"/>
</dbReference>
<evidence type="ECO:0000313" key="3">
    <source>
        <dbReference type="Proteomes" id="UP000807504"/>
    </source>
</evidence>
<dbReference type="AlphaFoldDB" id="A0A8T0EFX5"/>
<dbReference type="Proteomes" id="UP000807504">
    <property type="component" value="Unassembled WGS sequence"/>
</dbReference>
<dbReference type="PANTHER" id="PTHR24413">
    <property type="entry name" value="SPECKLE-TYPE POZ PROTEIN"/>
    <property type="match status" value="1"/>
</dbReference>
<organism evidence="2 3">
    <name type="scientific">Argiope bruennichi</name>
    <name type="common">Wasp spider</name>
    <name type="synonym">Aranea bruennichi</name>
    <dbReference type="NCBI Taxonomy" id="94029"/>
    <lineage>
        <taxon>Eukaryota</taxon>
        <taxon>Metazoa</taxon>
        <taxon>Ecdysozoa</taxon>
        <taxon>Arthropoda</taxon>
        <taxon>Chelicerata</taxon>
        <taxon>Arachnida</taxon>
        <taxon>Araneae</taxon>
        <taxon>Araneomorphae</taxon>
        <taxon>Entelegynae</taxon>
        <taxon>Araneoidea</taxon>
        <taxon>Araneidae</taxon>
        <taxon>Argiope</taxon>
    </lineage>
</organism>
<dbReference type="InterPro" id="IPR008974">
    <property type="entry name" value="TRAF-like"/>
</dbReference>
<reference evidence="2" key="1">
    <citation type="journal article" date="2020" name="bioRxiv">
        <title>Chromosome-level reference genome of the European wasp spider Argiope bruennichi: a resource for studies on range expansion and evolutionary adaptation.</title>
        <authorList>
            <person name="Sheffer M.M."/>
            <person name="Hoppe A."/>
            <person name="Krehenwinkel H."/>
            <person name="Uhl G."/>
            <person name="Kuss A.W."/>
            <person name="Jensen L."/>
            <person name="Jensen C."/>
            <person name="Gillespie R.G."/>
            <person name="Hoff K.J."/>
            <person name="Prost S."/>
        </authorList>
    </citation>
    <scope>NUCLEOTIDE SEQUENCE</scope>
</reference>
<evidence type="ECO:0000313" key="2">
    <source>
        <dbReference type="EMBL" id="KAF8771523.1"/>
    </source>
</evidence>